<dbReference type="Gene3D" id="2.50.20.10">
    <property type="entry name" value="Lipoprotein localisation LolA/LolB/LppX"/>
    <property type="match status" value="1"/>
</dbReference>
<proteinExistence type="predicted"/>
<dbReference type="SUPFAM" id="SSF89392">
    <property type="entry name" value="Prokaryotic lipoproteins and lipoprotein localization factors"/>
    <property type="match status" value="1"/>
</dbReference>
<sequence length="337" mass="36822">MRKWAVALGVLVVVGGLVVGCGTQNGEKSVASKLEAHVKTLDGSNYKSTAMMTVQMDNGSQTYYVETWYESPEVYRIALGDANKQINQIIVHNQNGMFIVSPSLGKVFRFNGNWAQNQGHIYLYNQILSNIVSSKDIQFTKSDGNYNFELPVSPANDVVTRERVQLDAKTLNPEQIVLMDKSSTPVVTLKYESFQTGIKFSPDDFNPQALVGGEKAKTTLSTGDSAASDGPGYINPTLTYGDKLDSMWQVSDTDAIMRFTGDHAFTLEEWRPVSTVSGLPSGEMINLYGVPAVYTDGGGARQLFWLNNGVEFSITSSALSLNQMADVAMSTFNQVGK</sequence>
<evidence type="ECO:0000313" key="1">
    <source>
        <dbReference type="EMBL" id="SHJ91334.1"/>
    </source>
</evidence>
<dbReference type="PANTHER" id="PTHR37507">
    <property type="entry name" value="SPORULATION PROTEIN YDCC"/>
    <property type="match status" value="1"/>
</dbReference>
<dbReference type="EMBL" id="FRAF01000005">
    <property type="protein sequence ID" value="SHJ91334.1"/>
    <property type="molecule type" value="Genomic_DNA"/>
</dbReference>
<gene>
    <name evidence="1" type="ORF">SAMN05443507_10599</name>
</gene>
<dbReference type="RefSeq" id="WP_083574069.1">
    <property type="nucleotide sequence ID" value="NZ_FRAF01000005.1"/>
</dbReference>
<dbReference type="PROSITE" id="PS51257">
    <property type="entry name" value="PROKAR_LIPOPROTEIN"/>
    <property type="match status" value="1"/>
</dbReference>
<reference evidence="2" key="1">
    <citation type="submission" date="2016-11" db="EMBL/GenBank/DDBJ databases">
        <authorList>
            <person name="Varghese N."/>
            <person name="Submissions S."/>
        </authorList>
    </citation>
    <scope>NUCLEOTIDE SEQUENCE [LARGE SCALE GENOMIC DNA]</scope>
    <source>
        <strain evidence="2">USBA-503</strain>
    </source>
</reference>
<protein>
    <submittedName>
        <fullName evidence="1">Outer membrane lipoprotein-sorting protein</fullName>
    </submittedName>
</protein>
<accession>A0A1M6N6R0</accession>
<keyword evidence="2" id="KW-1185">Reference proteome</keyword>
<dbReference type="Proteomes" id="UP000184016">
    <property type="component" value="Unassembled WGS sequence"/>
</dbReference>
<dbReference type="InterPro" id="IPR052944">
    <property type="entry name" value="Sporulation_related"/>
</dbReference>
<organism evidence="1 2">
    <name type="scientific">Alicyclobacillus tolerans</name>
    <dbReference type="NCBI Taxonomy" id="90970"/>
    <lineage>
        <taxon>Bacteria</taxon>
        <taxon>Bacillati</taxon>
        <taxon>Bacillota</taxon>
        <taxon>Bacilli</taxon>
        <taxon>Bacillales</taxon>
        <taxon>Alicyclobacillaceae</taxon>
        <taxon>Alicyclobacillus</taxon>
    </lineage>
</organism>
<dbReference type="OrthoDB" id="9785380at2"/>
<dbReference type="STRING" id="1830138.SAMN05443507_10599"/>
<dbReference type="InterPro" id="IPR029046">
    <property type="entry name" value="LolA/LolB/LppX"/>
</dbReference>
<name>A0A1M6N6R0_9BACL</name>
<dbReference type="AlphaFoldDB" id="A0A1M6N6R0"/>
<keyword evidence="1" id="KW-0449">Lipoprotein</keyword>
<dbReference type="PANTHER" id="PTHR37507:SF2">
    <property type="entry name" value="SPORULATION PROTEIN YDCC"/>
    <property type="match status" value="1"/>
</dbReference>
<evidence type="ECO:0000313" key="2">
    <source>
        <dbReference type="Proteomes" id="UP000184016"/>
    </source>
</evidence>